<dbReference type="InterPro" id="IPR004509">
    <property type="entry name" value="Competence_ComEA_HhH"/>
</dbReference>
<dbReference type="NCBIfam" id="TIGR00426">
    <property type="entry name" value="competence protein ComEA helix-hairpin-helix repeat region"/>
    <property type="match status" value="1"/>
</dbReference>
<dbReference type="EMBL" id="FQVW01000002">
    <property type="protein sequence ID" value="SHF67439.1"/>
    <property type="molecule type" value="Genomic_DNA"/>
</dbReference>
<evidence type="ECO:0000256" key="1">
    <source>
        <dbReference type="SAM" id="Phobius"/>
    </source>
</evidence>
<dbReference type="STRING" id="930117.SAMN05216225_1002104"/>
<dbReference type="SUPFAM" id="SSF47781">
    <property type="entry name" value="RuvA domain 2-like"/>
    <property type="match status" value="1"/>
</dbReference>
<dbReference type="InterPro" id="IPR051675">
    <property type="entry name" value="Endo/Exo/Phosphatase_dom_1"/>
</dbReference>
<gene>
    <name evidence="3" type="ORF">SAMN05216225_1002104</name>
</gene>
<dbReference type="GO" id="GO:0015627">
    <property type="term" value="C:type II protein secretion system complex"/>
    <property type="evidence" value="ECO:0007669"/>
    <property type="project" value="TreeGrafter"/>
</dbReference>
<dbReference type="PANTHER" id="PTHR21180:SF32">
    <property type="entry name" value="ENDONUCLEASE_EXONUCLEASE_PHOSPHATASE FAMILY DOMAIN-CONTAINING PROTEIN 1"/>
    <property type="match status" value="1"/>
</dbReference>
<name>A0A1M5DKB0_9BACI</name>
<keyword evidence="1" id="KW-0472">Membrane</keyword>
<dbReference type="GO" id="GO:0006281">
    <property type="term" value="P:DNA repair"/>
    <property type="evidence" value="ECO:0007669"/>
    <property type="project" value="InterPro"/>
</dbReference>
<keyword evidence="4" id="KW-1185">Reference proteome</keyword>
<organism evidence="3 4">
    <name type="scientific">Ornithinibacillus halophilus</name>
    <dbReference type="NCBI Taxonomy" id="930117"/>
    <lineage>
        <taxon>Bacteria</taxon>
        <taxon>Bacillati</taxon>
        <taxon>Bacillota</taxon>
        <taxon>Bacilli</taxon>
        <taxon>Bacillales</taxon>
        <taxon>Bacillaceae</taxon>
        <taxon>Ornithinibacillus</taxon>
    </lineage>
</organism>
<evidence type="ECO:0000313" key="3">
    <source>
        <dbReference type="EMBL" id="SHF67439.1"/>
    </source>
</evidence>
<dbReference type="Gene3D" id="1.10.150.310">
    <property type="entry name" value="Tex RuvX-like domain-like"/>
    <property type="match status" value="1"/>
</dbReference>
<dbReference type="Pfam" id="PF12836">
    <property type="entry name" value="HHH_3"/>
    <property type="match status" value="1"/>
</dbReference>
<dbReference type="PANTHER" id="PTHR21180">
    <property type="entry name" value="ENDONUCLEASE/EXONUCLEASE/PHOSPHATASE FAMILY DOMAIN-CONTAINING PROTEIN 1"/>
    <property type="match status" value="1"/>
</dbReference>
<feature type="domain" description="Helix-hairpin-helix DNA-binding motif class 1" evidence="2">
    <location>
        <begin position="141"/>
        <end position="160"/>
    </location>
</feature>
<dbReference type="InterPro" id="IPR003583">
    <property type="entry name" value="Hlx-hairpin-Hlx_DNA-bd_motif"/>
</dbReference>
<dbReference type="SMART" id="SM00278">
    <property type="entry name" value="HhH1"/>
    <property type="match status" value="2"/>
</dbReference>
<keyword evidence="1" id="KW-0812">Transmembrane</keyword>
<sequence length="194" mass="21165">MIEFIKKYAIVLLVGFVIVILLVINVDRKTEVSELTTVEEISSTINSSETSPVASTQKILVDIKGSVRHPGVYEMNEEDRVIDVLEKAGGFTENAEETVINLAQKVYDEMIIIVPNKGEQTASSTGVGGTSKIRLNHASVEEIQSLTGIGPSKAQAIIQYREENGPFKSVDELLNVSGIGEKTLEAIREDIHVP</sequence>
<dbReference type="AlphaFoldDB" id="A0A1M5DKB0"/>
<dbReference type="Gene3D" id="3.10.560.10">
    <property type="entry name" value="Outer membrane lipoprotein wza domain like"/>
    <property type="match status" value="1"/>
</dbReference>
<accession>A0A1M5DKB0</accession>
<proteinExistence type="predicted"/>
<dbReference type="GO" id="GO:0003677">
    <property type="term" value="F:DNA binding"/>
    <property type="evidence" value="ECO:0007669"/>
    <property type="project" value="InterPro"/>
</dbReference>
<dbReference type="OrthoDB" id="9790239at2"/>
<dbReference type="GO" id="GO:0015628">
    <property type="term" value="P:protein secretion by the type II secretion system"/>
    <property type="evidence" value="ECO:0007669"/>
    <property type="project" value="TreeGrafter"/>
</dbReference>
<evidence type="ECO:0000313" key="4">
    <source>
        <dbReference type="Proteomes" id="UP000183988"/>
    </source>
</evidence>
<reference evidence="3 4" key="1">
    <citation type="submission" date="2016-11" db="EMBL/GenBank/DDBJ databases">
        <authorList>
            <person name="Jaros S."/>
            <person name="Januszkiewicz K."/>
            <person name="Wedrychowicz H."/>
        </authorList>
    </citation>
    <scope>NUCLEOTIDE SEQUENCE [LARGE SCALE GENOMIC DNA]</scope>
    <source>
        <strain evidence="3 4">IBRC-M 10683</strain>
    </source>
</reference>
<protein>
    <submittedName>
        <fullName evidence="3">Competence protein ComEA</fullName>
    </submittedName>
</protein>
<dbReference type="Pfam" id="PF10531">
    <property type="entry name" value="SLBB"/>
    <property type="match status" value="1"/>
</dbReference>
<dbReference type="Proteomes" id="UP000183988">
    <property type="component" value="Unassembled WGS sequence"/>
</dbReference>
<feature type="domain" description="Helix-hairpin-helix DNA-binding motif class 1" evidence="2">
    <location>
        <begin position="171"/>
        <end position="190"/>
    </location>
</feature>
<feature type="transmembrane region" description="Helical" evidence="1">
    <location>
        <begin position="7"/>
        <end position="26"/>
    </location>
</feature>
<evidence type="ECO:0000259" key="2">
    <source>
        <dbReference type="SMART" id="SM00278"/>
    </source>
</evidence>
<dbReference type="InterPro" id="IPR010994">
    <property type="entry name" value="RuvA_2-like"/>
</dbReference>
<dbReference type="RefSeq" id="WP_072887860.1">
    <property type="nucleotide sequence ID" value="NZ_FQVW01000002.1"/>
</dbReference>
<keyword evidence="1" id="KW-1133">Transmembrane helix</keyword>
<dbReference type="InterPro" id="IPR019554">
    <property type="entry name" value="Soluble_ligand-bd"/>
</dbReference>